<proteinExistence type="predicted"/>
<dbReference type="InterPro" id="IPR014905">
    <property type="entry name" value="HIRAN"/>
</dbReference>
<evidence type="ECO:0000256" key="1">
    <source>
        <dbReference type="ARBA" id="ARBA00022723"/>
    </source>
</evidence>
<comment type="caution">
    <text evidence="4">The sequence shown here is derived from an EMBL/GenBank/DDBJ whole genome shotgun (WGS) entry which is preliminary data.</text>
</comment>
<dbReference type="GO" id="GO:0008270">
    <property type="term" value="F:zinc ion binding"/>
    <property type="evidence" value="ECO:0007669"/>
    <property type="project" value="InterPro"/>
</dbReference>
<evidence type="ECO:0000313" key="4">
    <source>
        <dbReference type="EMBL" id="PWK29192.1"/>
    </source>
</evidence>
<dbReference type="EMBL" id="QGGO01000001">
    <property type="protein sequence ID" value="PWK29192.1"/>
    <property type="molecule type" value="Genomic_DNA"/>
</dbReference>
<accession>A0A316EJX2</accession>
<feature type="domain" description="HIRAN" evidence="3">
    <location>
        <begin position="125"/>
        <end position="186"/>
    </location>
</feature>
<keyword evidence="2" id="KW-0378">Hydrolase</keyword>
<sequence length="212" mass="24407">MIRVIYISWRKQAGSRRHIVAKMKRNASGVIFQSFPKALEKAKADGLDYLAGFHDLEKVTNKDVTQLINHRVIGKDRPDRQHFLSFWEAEKAVDNFEILALTQGSSPTDNLEFLGEYHPQKGMKFVTDLAGLSHIELPKDFFKIGDKLTYKIEKDNPIDKKAVAVYKDRTKVGYIKQIHSRFFQDLKYPVSLTVKALDQNGRIKNVFILVEL</sequence>
<evidence type="ECO:0000256" key="2">
    <source>
        <dbReference type="ARBA" id="ARBA00022801"/>
    </source>
</evidence>
<dbReference type="Gene3D" id="3.30.70.2330">
    <property type="match status" value="1"/>
</dbReference>
<protein>
    <submittedName>
        <fullName evidence="4">HIRAN domain-containing protein</fullName>
    </submittedName>
</protein>
<organism evidence="4 5">
    <name type="scientific">Arcicella aurantiaca</name>
    <dbReference type="NCBI Taxonomy" id="591202"/>
    <lineage>
        <taxon>Bacteria</taxon>
        <taxon>Pseudomonadati</taxon>
        <taxon>Bacteroidota</taxon>
        <taxon>Cytophagia</taxon>
        <taxon>Cytophagales</taxon>
        <taxon>Flectobacillaceae</taxon>
        <taxon>Arcicella</taxon>
    </lineage>
</organism>
<keyword evidence="5" id="KW-1185">Reference proteome</keyword>
<gene>
    <name evidence="4" type="ORF">LV89_00030</name>
</gene>
<evidence type="ECO:0000313" key="5">
    <source>
        <dbReference type="Proteomes" id="UP000245489"/>
    </source>
</evidence>
<dbReference type="Proteomes" id="UP000245489">
    <property type="component" value="Unassembled WGS sequence"/>
</dbReference>
<keyword evidence="1" id="KW-0479">Metal-binding</keyword>
<dbReference type="AlphaFoldDB" id="A0A316EJX2"/>
<reference evidence="4 5" key="1">
    <citation type="submission" date="2018-05" db="EMBL/GenBank/DDBJ databases">
        <title>Genomic Encyclopedia of Archaeal and Bacterial Type Strains, Phase II (KMG-II): from individual species to whole genera.</title>
        <authorList>
            <person name="Goeker M."/>
        </authorList>
    </citation>
    <scope>NUCLEOTIDE SEQUENCE [LARGE SCALE GENOMIC DNA]</scope>
    <source>
        <strain evidence="4 5">DSM 22214</strain>
    </source>
</reference>
<name>A0A316EJX2_9BACT</name>
<evidence type="ECO:0000259" key="3">
    <source>
        <dbReference type="Pfam" id="PF08797"/>
    </source>
</evidence>
<dbReference type="Pfam" id="PF08797">
    <property type="entry name" value="HIRAN"/>
    <property type="match status" value="1"/>
</dbReference>
<dbReference type="GO" id="GO:0016818">
    <property type="term" value="F:hydrolase activity, acting on acid anhydrides, in phosphorus-containing anhydrides"/>
    <property type="evidence" value="ECO:0007669"/>
    <property type="project" value="InterPro"/>
</dbReference>
<dbReference type="GO" id="GO:0003676">
    <property type="term" value="F:nucleic acid binding"/>
    <property type="evidence" value="ECO:0007669"/>
    <property type="project" value="InterPro"/>
</dbReference>